<protein>
    <submittedName>
        <fullName evidence="1">Uncharacterized protein</fullName>
    </submittedName>
</protein>
<name>A0A9Q8PDY4_PASFU</name>
<dbReference type="OMA" id="IFRAMYW"/>
<dbReference type="AlphaFoldDB" id="A0A9Q8PDY4"/>
<reference evidence="1" key="2">
    <citation type="journal article" date="2022" name="Microb. Genom.">
        <title>A chromosome-scale genome assembly of the tomato pathogen Cladosporium fulvum reveals a compartmentalized genome architecture and the presence of a dispensable chromosome.</title>
        <authorList>
            <person name="Zaccaron A.Z."/>
            <person name="Chen L.H."/>
            <person name="Samaras A."/>
            <person name="Stergiopoulos I."/>
        </authorList>
    </citation>
    <scope>NUCLEOTIDE SEQUENCE</scope>
    <source>
        <strain evidence="1">Race5_Kim</strain>
    </source>
</reference>
<dbReference type="KEGG" id="ffu:CLAFUR5_11203"/>
<evidence type="ECO:0000313" key="2">
    <source>
        <dbReference type="Proteomes" id="UP000756132"/>
    </source>
</evidence>
<sequence length="124" mass="13916">MPIPSTFITTQTDAQRADLRNMFASKGKGYEQELYHRDRHSYHVFRVLYWQLIFYDEKYGVPAEPRSTSPMSSLVHSRPMDAIREGSVEAEVPDGAGWSDDSILVASPTFSEMIGEFPDVPGGG</sequence>
<evidence type="ECO:0000313" key="1">
    <source>
        <dbReference type="EMBL" id="UJO20804.1"/>
    </source>
</evidence>
<gene>
    <name evidence="1" type="ORF">CLAFUR5_11203</name>
</gene>
<keyword evidence="2" id="KW-1185">Reference proteome</keyword>
<dbReference type="OrthoDB" id="10422640at2759"/>
<dbReference type="EMBL" id="CP090170">
    <property type="protein sequence ID" value="UJO20804.1"/>
    <property type="molecule type" value="Genomic_DNA"/>
</dbReference>
<reference evidence="1" key="1">
    <citation type="submission" date="2021-12" db="EMBL/GenBank/DDBJ databases">
        <authorList>
            <person name="Zaccaron A."/>
            <person name="Stergiopoulos I."/>
        </authorList>
    </citation>
    <scope>NUCLEOTIDE SEQUENCE</scope>
    <source>
        <strain evidence="1">Race5_Kim</strain>
    </source>
</reference>
<accession>A0A9Q8PDY4</accession>
<dbReference type="GeneID" id="71991081"/>
<dbReference type="Proteomes" id="UP000756132">
    <property type="component" value="Chromosome 8"/>
</dbReference>
<organism evidence="1 2">
    <name type="scientific">Passalora fulva</name>
    <name type="common">Tomato leaf mold</name>
    <name type="synonym">Cladosporium fulvum</name>
    <dbReference type="NCBI Taxonomy" id="5499"/>
    <lineage>
        <taxon>Eukaryota</taxon>
        <taxon>Fungi</taxon>
        <taxon>Dikarya</taxon>
        <taxon>Ascomycota</taxon>
        <taxon>Pezizomycotina</taxon>
        <taxon>Dothideomycetes</taxon>
        <taxon>Dothideomycetidae</taxon>
        <taxon>Mycosphaerellales</taxon>
        <taxon>Mycosphaerellaceae</taxon>
        <taxon>Fulvia</taxon>
    </lineage>
</organism>
<dbReference type="RefSeq" id="XP_047765170.1">
    <property type="nucleotide sequence ID" value="XM_047910351.1"/>
</dbReference>
<proteinExistence type="predicted"/>